<evidence type="ECO:0000313" key="4">
    <source>
        <dbReference type="Proteomes" id="UP000193450"/>
    </source>
</evidence>
<gene>
    <name evidence="3" type="ORF">BST96_10520</name>
</gene>
<dbReference type="AlphaFoldDB" id="A0A1X9NBU4"/>
<dbReference type="EMBL" id="CP019343">
    <property type="protein sequence ID" value="ARN74514.1"/>
    <property type="molecule type" value="Genomic_DNA"/>
</dbReference>
<sequence length="318" mass="35675">MVERKISVIIPAYNEAKTLPVLVDSVLRFLGVHFELQIVVVDNGSDDDLYGALQDYDLVYKRLDDKVYPSVARNIGASLAQHHVLVFFDGDTEILAPWAARIDDIWGELSADAALVTGAKCIVPHNPSFLEKYWFGMLGALEAPGYINGCNIITNRTTFNRVDGFDSRLETGEDVDFSSRCKAAGAVIRHDAMFKLIHHGYPKSLKGFINRETWHSKGDFLDFSHFINSRVAVLSVVFLLLHIAALLFIPWSGYLSVCSLVLLVLLCLLSSYIKFQQMGLKQLLLGSVIFYLYFLGRAIGFVHYLRDKIVGPKRIIQS</sequence>
<evidence type="ECO:0000256" key="1">
    <source>
        <dbReference type="SAM" id="Phobius"/>
    </source>
</evidence>
<protein>
    <recommendedName>
        <fullName evidence="2">Glycosyltransferase 2-like domain-containing protein</fullName>
    </recommendedName>
</protein>
<dbReference type="PANTHER" id="PTHR43646:SF6">
    <property type="entry name" value="PRE-MYCOFACTOCIN GLYCOSYLTRANSFERASE"/>
    <property type="match status" value="1"/>
</dbReference>
<feature type="domain" description="Glycosyltransferase 2-like" evidence="2">
    <location>
        <begin position="7"/>
        <end position="117"/>
    </location>
</feature>
<organism evidence="3 4">
    <name type="scientific">Oceanicoccus sagamiensis</name>
    <dbReference type="NCBI Taxonomy" id="716816"/>
    <lineage>
        <taxon>Bacteria</taxon>
        <taxon>Pseudomonadati</taxon>
        <taxon>Pseudomonadota</taxon>
        <taxon>Gammaproteobacteria</taxon>
        <taxon>Cellvibrionales</taxon>
        <taxon>Spongiibacteraceae</taxon>
        <taxon>Oceanicoccus</taxon>
    </lineage>
</organism>
<dbReference type="PANTHER" id="PTHR43646">
    <property type="entry name" value="GLYCOSYLTRANSFERASE"/>
    <property type="match status" value="1"/>
</dbReference>
<dbReference type="STRING" id="716816.BST96_10520"/>
<feature type="transmembrane region" description="Helical" evidence="1">
    <location>
        <begin position="231"/>
        <end position="248"/>
    </location>
</feature>
<proteinExistence type="predicted"/>
<keyword evidence="1" id="KW-1133">Transmembrane helix</keyword>
<dbReference type="KEGG" id="osg:BST96_10520"/>
<feature type="transmembrane region" description="Helical" evidence="1">
    <location>
        <begin position="284"/>
        <end position="305"/>
    </location>
</feature>
<dbReference type="SUPFAM" id="SSF53448">
    <property type="entry name" value="Nucleotide-diphospho-sugar transferases"/>
    <property type="match status" value="1"/>
</dbReference>
<feature type="transmembrane region" description="Helical" evidence="1">
    <location>
        <begin position="254"/>
        <end position="272"/>
    </location>
</feature>
<keyword evidence="4" id="KW-1185">Reference proteome</keyword>
<accession>A0A1X9NBU4</accession>
<dbReference type="OrthoDB" id="9801954at2"/>
<dbReference type="RefSeq" id="WP_085758660.1">
    <property type="nucleotide sequence ID" value="NZ_CP019343.1"/>
</dbReference>
<dbReference type="Pfam" id="PF00535">
    <property type="entry name" value="Glycos_transf_2"/>
    <property type="match status" value="1"/>
</dbReference>
<dbReference type="InterPro" id="IPR029044">
    <property type="entry name" value="Nucleotide-diphossugar_trans"/>
</dbReference>
<dbReference type="Gene3D" id="3.90.550.10">
    <property type="entry name" value="Spore Coat Polysaccharide Biosynthesis Protein SpsA, Chain A"/>
    <property type="match status" value="1"/>
</dbReference>
<evidence type="ECO:0000259" key="2">
    <source>
        <dbReference type="Pfam" id="PF00535"/>
    </source>
</evidence>
<keyword evidence="1" id="KW-0812">Transmembrane</keyword>
<name>A0A1X9NBU4_9GAMM</name>
<dbReference type="Proteomes" id="UP000193450">
    <property type="component" value="Chromosome"/>
</dbReference>
<keyword evidence="1" id="KW-0472">Membrane</keyword>
<dbReference type="InterPro" id="IPR001173">
    <property type="entry name" value="Glyco_trans_2-like"/>
</dbReference>
<evidence type="ECO:0000313" key="3">
    <source>
        <dbReference type="EMBL" id="ARN74514.1"/>
    </source>
</evidence>
<reference evidence="3 4" key="1">
    <citation type="submission" date="2016-11" db="EMBL/GenBank/DDBJ databases">
        <title>Trade-off between light-utilization and light-protection in marine flavobacteria.</title>
        <authorList>
            <person name="Kumagai Y."/>
        </authorList>
    </citation>
    <scope>NUCLEOTIDE SEQUENCE [LARGE SCALE GENOMIC DNA]</scope>
    <source>
        <strain evidence="3 4">NBRC 107125</strain>
    </source>
</reference>